<dbReference type="EMBL" id="JAFCXS010000011">
    <property type="protein sequence ID" value="MBM0748595.1"/>
    <property type="molecule type" value="Genomic_DNA"/>
</dbReference>
<dbReference type="NCBIfam" id="NF033859">
    <property type="entry name" value="SMEK_N"/>
    <property type="match status" value="1"/>
</dbReference>
<name>A0ABS1Z9J8_9GAMM</name>
<gene>
    <name evidence="2" type="ORF">JJB79_14430</name>
</gene>
<feature type="domain" description="SMEK" evidence="1">
    <location>
        <begin position="13"/>
        <end position="150"/>
    </location>
</feature>
<evidence type="ECO:0000313" key="3">
    <source>
        <dbReference type="Proteomes" id="UP000809137"/>
    </source>
</evidence>
<dbReference type="GeneID" id="84692114"/>
<comment type="caution">
    <text evidence="2">The sequence shown here is derived from an EMBL/GenBank/DDBJ whole genome shotgun (WGS) entry which is preliminary data.</text>
</comment>
<reference evidence="2 3" key="1">
    <citation type="submission" date="2021-01" db="EMBL/GenBank/DDBJ databases">
        <title>Complete genome sequence of Pantoea eucrina OB49, a heavy metal tolerant bacterium with PGPR potential isolated from wheat in Algeria.</title>
        <authorList>
            <person name="Lekired A."/>
            <person name="Ouzari I.H."/>
        </authorList>
    </citation>
    <scope>NUCLEOTIDE SEQUENCE [LARGE SCALE GENOMIC DNA]</scope>
    <source>
        <strain evidence="2 3">OB49</strain>
    </source>
</reference>
<proteinExistence type="predicted"/>
<dbReference type="RefSeq" id="WP_203025684.1">
    <property type="nucleotide sequence ID" value="NZ_CP083448.1"/>
</dbReference>
<dbReference type="Proteomes" id="UP000809137">
    <property type="component" value="Unassembled WGS sequence"/>
</dbReference>
<organism evidence="2 3">
    <name type="scientific">Pantoea eucrina</name>
    <dbReference type="NCBI Taxonomy" id="472693"/>
    <lineage>
        <taxon>Bacteria</taxon>
        <taxon>Pseudomonadati</taxon>
        <taxon>Pseudomonadota</taxon>
        <taxon>Gammaproteobacteria</taxon>
        <taxon>Enterobacterales</taxon>
        <taxon>Erwiniaceae</taxon>
        <taxon>Pantoea</taxon>
    </lineage>
</organism>
<keyword evidence="3" id="KW-1185">Reference proteome</keyword>
<dbReference type="Pfam" id="PF21941">
    <property type="entry name" value="SMEK_N"/>
    <property type="match status" value="1"/>
</dbReference>
<evidence type="ECO:0000313" key="2">
    <source>
        <dbReference type="EMBL" id="MBM0748595.1"/>
    </source>
</evidence>
<protein>
    <submittedName>
        <fullName evidence="2">SMEK domain-containing protein</fullName>
    </submittedName>
</protein>
<evidence type="ECO:0000259" key="1">
    <source>
        <dbReference type="Pfam" id="PF21941"/>
    </source>
</evidence>
<accession>A0ABS1Z9J8</accession>
<sequence length="449" mass="51689">MDSKAMLADRLSIYLTAYKYYIETKSKVRLFDVAIFGESFACKVAGIVFDYDDLINLNLSTKNYPAIDLGSNAKRHAIQVTINGKSEKIEKTIETYLNNGLENKYQELRFIILGNKQKEYTSQNITQKNGAFKFNPEEDIYDLNDLYRIIVDKGDTKKMHDFIICIEEELGNKIRPYLVNYNKPAQNLRNLFEIHDVTMTSAVTALSPFGLTRKIYSAMDELNELIKPKLIDYLASQFGVSYEWLAGDVEHIYNNSRDIAPDTSWRRSLCLAMKFIIDIEKSGETLGVFLPSEVILEEVTALDNGVTFPAVANNRFIVFSEKINDLNVSCFRLRLIEPLYFTKTYHGLLLLFLAAEILEHNDKKKHYINIFNVELDKLLACEKGQMFIAEVKIDSNLFDNHKYLVRIENGTIHASNIPLSAKSFLEKTFEEFVKNNRHGYLNLDNLTFN</sequence>
<dbReference type="InterPro" id="IPR047740">
    <property type="entry name" value="SMEK_dom"/>
</dbReference>